<evidence type="ECO:0000256" key="3">
    <source>
        <dbReference type="PROSITE-ProRule" id="PRU00023"/>
    </source>
</evidence>
<protein>
    <submittedName>
        <fullName evidence="5">Ankyrin repeat protein, putative</fullName>
    </submittedName>
</protein>
<feature type="repeat" description="ANK" evidence="3">
    <location>
        <begin position="794"/>
        <end position="826"/>
    </location>
</feature>
<dbReference type="SMART" id="SM00248">
    <property type="entry name" value="ANK"/>
    <property type="match status" value="15"/>
</dbReference>
<feature type="repeat" description="ANK" evidence="3">
    <location>
        <begin position="522"/>
        <end position="554"/>
    </location>
</feature>
<accession>A0A0S4J8I0</accession>
<dbReference type="SMART" id="SM00220">
    <property type="entry name" value="S_TKc"/>
    <property type="match status" value="1"/>
</dbReference>
<dbReference type="InterPro" id="IPR036770">
    <property type="entry name" value="Ankyrin_rpt-contain_sf"/>
</dbReference>
<dbReference type="PROSITE" id="PS50011">
    <property type="entry name" value="PROTEIN_KINASE_DOM"/>
    <property type="match status" value="1"/>
</dbReference>
<feature type="repeat" description="ANK" evidence="3">
    <location>
        <begin position="695"/>
        <end position="727"/>
    </location>
</feature>
<organism evidence="5 6">
    <name type="scientific">Bodo saltans</name>
    <name type="common">Flagellated protozoan</name>
    <dbReference type="NCBI Taxonomy" id="75058"/>
    <lineage>
        <taxon>Eukaryota</taxon>
        <taxon>Discoba</taxon>
        <taxon>Euglenozoa</taxon>
        <taxon>Kinetoplastea</taxon>
        <taxon>Metakinetoplastina</taxon>
        <taxon>Eubodonida</taxon>
        <taxon>Bodonidae</taxon>
        <taxon>Bodo</taxon>
    </lineage>
</organism>
<feature type="repeat" description="ANK" evidence="3">
    <location>
        <begin position="489"/>
        <end position="521"/>
    </location>
</feature>
<dbReference type="Gene3D" id="1.10.510.10">
    <property type="entry name" value="Transferase(Phosphotransferase) domain 1"/>
    <property type="match status" value="1"/>
</dbReference>
<dbReference type="SUPFAM" id="SSF56399">
    <property type="entry name" value="ADP-ribosylation"/>
    <property type="match status" value="1"/>
</dbReference>
<evidence type="ECO:0000256" key="1">
    <source>
        <dbReference type="ARBA" id="ARBA00022737"/>
    </source>
</evidence>
<dbReference type="Gene3D" id="3.90.176.10">
    <property type="entry name" value="Toxin ADP-ribosyltransferase, Chain A, domain 1"/>
    <property type="match status" value="1"/>
</dbReference>
<feature type="repeat" description="ANK" evidence="3">
    <location>
        <begin position="827"/>
        <end position="859"/>
    </location>
</feature>
<keyword evidence="6" id="KW-1185">Reference proteome</keyword>
<dbReference type="PROSITE" id="PS50088">
    <property type="entry name" value="ANK_REPEAT"/>
    <property type="match status" value="12"/>
</dbReference>
<feature type="repeat" description="ANK" evidence="3">
    <location>
        <begin position="629"/>
        <end position="661"/>
    </location>
</feature>
<dbReference type="Pfam" id="PF13637">
    <property type="entry name" value="Ank_4"/>
    <property type="match status" value="2"/>
</dbReference>
<dbReference type="OrthoDB" id="10057496at2759"/>
<dbReference type="PROSITE" id="PS00108">
    <property type="entry name" value="PROTEIN_KINASE_ST"/>
    <property type="match status" value="1"/>
</dbReference>
<keyword evidence="1" id="KW-0677">Repeat</keyword>
<dbReference type="Pfam" id="PF00069">
    <property type="entry name" value="Pkinase"/>
    <property type="match status" value="1"/>
</dbReference>
<dbReference type="GO" id="GO:0004672">
    <property type="term" value="F:protein kinase activity"/>
    <property type="evidence" value="ECO:0007669"/>
    <property type="project" value="InterPro"/>
</dbReference>
<feature type="domain" description="Protein kinase" evidence="4">
    <location>
        <begin position="1"/>
        <end position="165"/>
    </location>
</feature>
<feature type="repeat" description="ANK" evidence="3">
    <location>
        <begin position="662"/>
        <end position="694"/>
    </location>
</feature>
<dbReference type="InterPro" id="IPR011009">
    <property type="entry name" value="Kinase-like_dom_sf"/>
</dbReference>
<feature type="repeat" description="ANK" evidence="3">
    <location>
        <begin position="761"/>
        <end position="793"/>
    </location>
</feature>
<dbReference type="EMBL" id="CYKH01001290">
    <property type="protein sequence ID" value="CUG86410.1"/>
    <property type="molecule type" value="Genomic_DNA"/>
</dbReference>
<feature type="repeat" description="ANK" evidence="3">
    <location>
        <begin position="860"/>
        <end position="892"/>
    </location>
</feature>
<dbReference type="AlphaFoldDB" id="A0A0S4J8I0"/>
<feature type="repeat" description="ANK" evidence="3">
    <location>
        <begin position="728"/>
        <end position="760"/>
    </location>
</feature>
<dbReference type="PRINTS" id="PR01415">
    <property type="entry name" value="ANKYRIN"/>
</dbReference>
<keyword evidence="2 3" id="KW-0040">ANK repeat</keyword>
<dbReference type="SUPFAM" id="SSF48403">
    <property type="entry name" value="Ankyrin repeat"/>
    <property type="match status" value="2"/>
</dbReference>
<dbReference type="PANTHER" id="PTHR24198:SF165">
    <property type="entry name" value="ANKYRIN REPEAT-CONTAINING PROTEIN-RELATED"/>
    <property type="match status" value="1"/>
</dbReference>
<proteinExistence type="predicted"/>
<sequence length="1002" mass="106767">MLQVLDWCMQVAMGLQYLHCEGVLHLDLKPSNILLFEDNAVKICDFGISKLLSGENDDTTTPKEFASCYMSPESLFDNFVSRESDLYSLGCVMLELITGLPPWHHLQSKSALHALHEGQVPSLDDYVWPLPCPKDVQCLVARLLNYIPEERASIDEAVEVLEGAVESVSLMLPEQISSHHLAFNWLEDVSESASLEVAVALLAGYRAPSDRPDTQVSAEEIRSVIPTLASHSGNKFSTASSDEERAILVYTAQSPVFRIINATLSENNRSSVNLAYVGPMIKRIYHAIQTVGTPYSGPGSRVLQVFTPALKNAFDNFSTHYAEGNPIEFTQFASFTKHLSQIPTFTTASIGALLVPLIIFNCDNIAGLDISAYSTYKEGEVIVLPPSYFTVSQPPYKVQQTVFVHLTFHADKSHAATYFCTQSQQASHAIDKTMIQSSLSIPGAHAISLHRIERPQIQLPISPRSITQAISEIAKLAELRKSLPQEIDCGDTELHTAAQIGNVTAMTALLRLGANHSASNDDGATPLFKAAQHGHAAAVQALWEHGAALDTPTTAGATPLLAAVLGDHADAIVALVACGADPNCPVTTRTIPVIFFAITHHNVSALKVLLRHVDPNIQITLRQDDNSYSTLSLVHVAAALGNINVLDVLISFGADVGVVREDGVTALRIAAQENNLAVVKELIQHSCNIDTTDSSGATPLFAAALRGHVEVVEALIGFGADVNAAVVDGATALHAAAQEGHLAVVKALMQHSRNVDPKNDSGATPLLAAALRGHVEVVEALLSLGADVDAKRVRGTTALHLAAQKNHLAVVKALLQHSCNADPKNENGATPLFVAVLCGHVEVIEALVSFGANVNSVLASGQGVLQIAAMKGDINVVETFIRHGSDVNAKDCDGDTPLGCAAYGGFVNVVDVLVMCGADVAATANDGSSALHYAAKEGHVRVVHVLVRHYNANMDAKDCNGKTPLDVAMLGGHAGVVHKLQELSHADAMINEALAARSCSEK</sequence>
<dbReference type="VEuPathDB" id="TriTrypDB:BSAL_92990"/>
<dbReference type="InterPro" id="IPR000719">
    <property type="entry name" value="Prot_kinase_dom"/>
</dbReference>
<gene>
    <name evidence="5" type="ORF">BSAL_92990</name>
</gene>
<dbReference type="Gene3D" id="1.25.40.20">
    <property type="entry name" value="Ankyrin repeat-containing domain"/>
    <property type="match status" value="4"/>
</dbReference>
<dbReference type="SUPFAM" id="SSF56112">
    <property type="entry name" value="Protein kinase-like (PK-like)"/>
    <property type="match status" value="1"/>
</dbReference>
<dbReference type="GO" id="GO:0005524">
    <property type="term" value="F:ATP binding"/>
    <property type="evidence" value="ECO:0007669"/>
    <property type="project" value="InterPro"/>
</dbReference>
<evidence type="ECO:0000259" key="4">
    <source>
        <dbReference type="PROSITE" id="PS50011"/>
    </source>
</evidence>
<dbReference type="InterPro" id="IPR002110">
    <property type="entry name" value="Ankyrin_rpt"/>
</dbReference>
<reference evidence="6" key="1">
    <citation type="submission" date="2015-09" db="EMBL/GenBank/DDBJ databases">
        <authorList>
            <consortium name="Pathogen Informatics"/>
        </authorList>
    </citation>
    <scope>NUCLEOTIDE SEQUENCE [LARGE SCALE GENOMIC DNA]</scope>
    <source>
        <strain evidence="6">Lake Konstanz</strain>
    </source>
</reference>
<name>A0A0S4J8I0_BODSA</name>
<dbReference type="PANTHER" id="PTHR24198">
    <property type="entry name" value="ANKYRIN REPEAT AND PROTEIN KINASE DOMAIN-CONTAINING PROTEIN"/>
    <property type="match status" value="1"/>
</dbReference>
<dbReference type="Pfam" id="PF12796">
    <property type="entry name" value="Ank_2"/>
    <property type="match status" value="4"/>
</dbReference>
<feature type="repeat" description="ANK" evidence="3">
    <location>
        <begin position="893"/>
        <end position="925"/>
    </location>
</feature>
<dbReference type="PROSITE" id="PS50297">
    <property type="entry name" value="ANK_REP_REGION"/>
    <property type="match status" value="12"/>
</dbReference>
<evidence type="ECO:0000313" key="5">
    <source>
        <dbReference type="EMBL" id="CUG86410.1"/>
    </source>
</evidence>
<feature type="repeat" description="ANK" evidence="3">
    <location>
        <begin position="926"/>
        <end position="949"/>
    </location>
</feature>
<dbReference type="InterPro" id="IPR008271">
    <property type="entry name" value="Ser/Thr_kinase_AS"/>
</dbReference>
<evidence type="ECO:0000256" key="2">
    <source>
        <dbReference type="ARBA" id="ARBA00023043"/>
    </source>
</evidence>
<dbReference type="Proteomes" id="UP000051952">
    <property type="component" value="Unassembled WGS sequence"/>
</dbReference>
<evidence type="ECO:0000313" key="6">
    <source>
        <dbReference type="Proteomes" id="UP000051952"/>
    </source>
</evidence>